<proteinExistence type="predicted"/>
<dbReference type="EMBL" id="CM037623">
    <property type="protein sequence ID" value="KAH7988312.1"/>
    <property type="molecule type" value="Genomic_DNA"/>
</dbReference>
<name>A0ACB8E7A2_9SAUR</name>
<organism evidence="1 2">
    <name type="scientific">Sphaerodactylus townsendi</name>
    <dbReference type="NCBI Taxonomy" id="933632"/>
    <lineage>
        <taxon>Eukaryota</taxon>
        <taxon>Metazoa</taxon>
        <taxon>Chordata</taxon>
        <taxon>Craniata</taxon>
        <taxon>Vertebrata</taxon>
        <taxon>Euteleostomi</taxon>
        <taxon>Lepidosauria</taxon>
        <taxon>Squamata</taxon>
        <taxon>Bifurcata</taxon>
        <taxon>Gekkota</taxon>
        <taxon>Sphaerodactylidae</taxon>
        <taxon>Sphaerodactylus</taxon>
    </lineage>
</organism>
<gene>
    <name evidence="1" type="ORF">K3G42_013919</name>
</gene>
<keyword evidence="2" id="KW-1185">Reference proteome</keyword>
<accession>A0ACB8E7A2</accession>
<evidence type="ECO:0000313" key="1">
    <source>
        <dbReference type="EMBL" id="KAH7988312.1"/>
    </source>
</evidence>
<sequence length="127" mass="14206">MAIVVLDSPKHICYELDNCTEELSADSQSLGLHGVGQVRPAWSRDSPLPRTELVSHFVVFHPGEEVHVDMRLPQVMDDGNVPSKNLGVAVFHFGQSLEWRMVRDQHKDPSLQVEAENPFDPGDGECF</sequence>
<reference evidence="1" key="1">
    <citation type="submission" date="2021-08" db="EMBL/GenBank/DDBJ databases">
        <title>The first chromosome-level gecko genome reveals the dynamic sex chromosomes of Neotropical dwarf geckos (Sphaerodactylidae: Sphaerodactylus).</title>
        <authorList>
            <person name="Pinto B.J."/>
            <person name="Keating S.E."/>
            <person name="Gamble T."/>
        </authorList>
    </citation>
    <scope>NUCLEOTIDE SEQUENCE</scope>
    <source>
        <strain evidence="1">TG3544</strain>
    </source>
</reference>
<evidence type="ECO:0000313" key="2">
    <source>
        <dbReference type="Proteomes" id="UP000827872"/>
    </source>
</evidence>
<comment type="caution">
    <text evidence="1">The sequence shown here is derived from an EMBL/GenBank/DDBJ whole genome shotgun (WGS) entry which is preliminary data.</text>
</comment>
<dbReference type="Proteomes" id="UP000827872">
    <property type="component" value="Linkage Group LG10"/>
</dbReference>
<protein>
    <submittedName>
        <fullName evidence="1">Uncharacterized protein</fullName>
    </submittedName>
</protein>